<accession>A0AAD4R4Y3</accession>
<organism evidence="2 3">
    <name type="scientific">Ditylenchus destructor</name>
    <dbReference type="NCBI Taxonomy" id="166010"/>
    <lineage>
        <taxon>Eukaryota</taxon>
        <taxon>Metazoa</taxon>
        <taxon>Ecdysozoa</taxon>
        <taxon>Nematoda</taxon>
        <taxon>Chromadorea</taxon>
        <taxon>Rhabditida</taxon>
        <taxon>Tylenchina</taxon>
        <taxon>Tylenchomorpha</taxon>
        <taxon>Sphaerularioidea</taxon>
        <taxon>Anguinidae</taxon>
        <taxon>Anguininae</taxon>
        <taxon>Ditylenchus</taxon>
    </lineage>
</organism>
<dbReference type="PROSITE" id="PS50234">
    <property type="entry name" value="VWFA"/>
    <property type="match status" value="1"/>
</dbReference>
<evidence type="ECO:0000259" key="1">
    <source>
        <dbReference type="PROSITE" id="PS50234"/>
    </source>
</evidence>
<dbReference type="FunFam" id="3.40.50.300:FF:000587">
    <property type="entry name" value="von Willebrand factor A domain containing 8"/>
    <property type="match status" value="1"/>
</dbReference>
<dbReference type="InterPro" id="IPR002035">
    <property type="entry name" value="VWF_A"/>
</dbReference>
<dbReference type="Gene3D" id="3.40.50.410">
    <property type="entry name" value="von Willebrand factor, type A domain"/>
    <property type="match status" value="1"/>
</dbReference>
<dbReference type="EMBL" id="JAKKPZ010000010">
    <property type="protein sequence ID" value="KAI1716295.1"/>
    <property type="molecule type" value="Genomic_DNA"/>
</dbReference>
<dbReference type="InterPro" id="IPR011704">
    <property type="entry name" value="ATPase_dyneun-rel_AAA"/>
</dbReference>
<keyword evidence="3" id="KW-1185">Reference proteome</keyword>
<dbReference type="SUPFAM" id="SSF53300">
    <property type="entry name" value="vWA-like"/>
    <property type="match status" value="1"/>
</dbReference>
<reference evidence="2" key="1">
    <citation type="submission" date="2022-01" db="EMBL/GenBank/DDBJ databases">
        <title>Genome Sequence Resource for Two Populations of Ditylenchus destructor, the Migratory Endoparasitic Phytonematode.</title>
        <authorList>
            <person name="Zhang H."/>
            <person name="Lin R."/>
            <person name="Xie B."/>
        </authorList>
    </citation>
    <scope>NUCLEOTIDE SEQUENCE</scope>
    <source>
        <strain evidence="2">BazhouSP</strain>
    </source>
</reference>
<dbReference type="InterPro" id="IPR036465">
    <property type="entry name" value="vWFA_dom_sf"/>
</dbReference>
<comment type="caution">
    <text evidence="2">The sequence shown here is derived from an EMBL/GenBank/DDBJ whole genome shotgun (WGS) entry which is preliminary data.</text>
</comment>
<sequence>MGRQCVFTAFGLLIRRNVHGTSANGYIRIGEVRAPVKNSKNPEFVPVGFADANPPARIVETIKWILQKANLNQDIFLLGSPGFLRSHVVLQTLELCNREYEYLTITRDTTEADIKQRREIRSGNVFYSDLCAVNAALNGRVLVIDGVEKAERNVLPILNNLLENREMQLDDGRFLMAASKFDKLLEKHSKEQLAEWKLERVSPDFQVIAMGLPVPLFSGHTLDPPLRSRFQARNMTHIPFGTMIQLGRALAPNIDESRLNALFTLVYALNSQNQKFSGVLKTKEEDKLRSVDLPLYPIDNCLKSLRVWNNNPDYSVEYLFGLCYPSRTILKNDTQQPVLEEFFEKFSVERDNSKKSVVRSLKLVDTKTESGFVSTPYLEGLVQDLVATHGQADYCLLGAKGSGKSTVISEVSRRINCPLETMVLYQDMNSRELFQQRRILDNGDTIWEDSQLVKAAKQGRICVLDGLERVHSSMVEALAPLIHHRFLQLPDGSRLLSFMQFDLLKAKTGLSDQELENIKIFKIADTFRLIGVADSESANSSQKWLNEQILCLFLFHTLKPMNMEDQLKIIHAVVPNVCSQTAKKLLNLVSSLRKSKDPSVRAISTSLSLRRIIFILRRNALNPEEGIYEAVERAALAKFLPSVIREAFESKLQSLGILPDRHKGNDLDESWKERLLNAKDASSEGNSFYEETMVPDIVFYDNVQHQRIISDMAKDFELGSHLLLIGNQGVGKNKIADRFLQLLNRPRQYMQLHRDTTVQSLTTQTTIVDGVLKHEDSPLVKAVRHGLVLVVDEADKAPLHVIAVLKSLLDTGVLYLSDGRKIHPPGMEPPDPKRSIVAHKGFQLLMLANRPGFPFLGNDLFGLLGDLFSVHVVDNPDRESEMVMLKKYGPDVPEETLNKLISVFGDLREMADQSILSYPYSTRELVNIVKHIQAFPNDDLETVIRNVFDFDSYSTDVIEIINETFAKHGINLGGTWWSRVIGAVGVSGDVPERIEFEKNISEFDISKLDQPKIGKFDPSNAPHHGGNTWAGGTGGYNTAGLGGVGGPFRLDAGHDVHQMPDSAKQQVPEHILKKAREIAKQEYAKRLKEIDMSQHDASAYNELYVKISKQVKMLKGIIGSLEAKEHERQWAKHQTSGDLDDGKLIEGMAGEKAIYRRRVSQPPEPGTVQTKSKRLRLCFDVSASMYRFNGYDQRLQKSLEAALLVMEAMEGSSDKLKYDIVGHSGDGPKIPFVRHNALPRNEKEKLDTLKRMLLHSQFCMSGDYTLEAIEIAINELKKETDVDERFVIALSDANLDRYGIRPAHLSRALTKEENVNAFLILIGSLGEQAQRIQRALPAGKTFRE</sequence>
<gene>
    <name evidence="2" type="ORF">DdX_07338</name>
</gene>
<dbReference type="Proteomes" id="UP001201812">
    <property type="component" value="Unassembled WGS sequence"/>
</dbReference>
<evidence type="ECO:0000313" key="2">
    <source>
        <dbReference type="EMBL" id="KAI1716295.1"/>
    </source>
</evidence>
<dbReference type="PANTHER" id="PTHR21610:SF9">
    <property type="entry name" value="VON WILLEBRAND FACTOR A DOMAIN-CONTAINING PROTEIN 8"/>
    <property type="match status" value="1"/>
</dbReference>
<name>A0AAD4R4Y3_9BILA</name>
<feature type="domain" description="VWFA" evidence="1">
    <location>
        <begin position="1174"/>
        <end position="1334"/>
    </location>
</feature>
<proteinExistence type="predicted"/>
<dbReference type="Gene3D" id="3.40.50.300">
    <property type="entry name" value="P-loop containing nucleotide triphosphate hydrolases"/>
    <property type="match status" value="3"/>
</dbReference>
<protein>
    <submittedName>
        <fullName evidence="2">AAA domain (Dynein-related subfamily) domain-containing protein</fullName>
    </submittedName>
</protein>
<dbReference type="GO" id="GO:0016887">
    <property type="term" value="F:ATP hydrolysis activity"/>
    <property type="evidence" value="ECO:0007669"/>
    <property type="project" value="InterPro"/>
</dbReference>
<dbReference type="GO" id="GO:0005524">
    <property type="term" value="F:ATP binding"/>
    <property type="evidence" value="ECO:0007669"/>
    <property type="project" value="InterPro"/>
</dbReference>
<dbReference type="Pfam" id="PF07728">
    <property type="entry name" value="AAA_5"/>
    <property type="match status" value="3"/>
</dbReference>
<evidence type="ECO:0000313" key="3">
    <source>
        <dbReference type="Proteomes" id="UP001201812"/>
    </source>
</evidence>
<dbReference type="GO" id="GO:0005737">
    <property type="term" value="C:cytoplasm"/>
    <property type="evidence" value="ECO:0007669"/>
    <property type="project" value="TreeGrafter"/>
</dbReference>
<dbReference type="InterPro" id="IPR027417">
    <property type="entry name" value="P-loop_NTPase"/>
</dbReference>
<dbReference type="PANTHER" id="PTHR21610">
    <property type="entry name" value="VON WILLEBRAND FACTOR A DOMAIN-CONTAINING PROTEIN 8"/>
    <property type="match status" value="1"/>
</dbReference>
<dbReference type="SUPFAM" id="SSF52540">
    <property type="entry name" value="P-loop containing nucleoside triphosphate hydrolases"/>
    <property type="match status" value="3"/>
</dbReference>
<dbReference type="InterPro" id="IPR039891">
    <property type="entry name" value="VWA8"/>
</dbReference>